<dbReference type="InterPro" id="IPR018691">
    <property type="entry name" value="DUF2188"/>
</dbReference>
<gene>
    <name evidence="2" type="ORF">GCM10023198_39840</name>
</gene>
<comment type="caution">
    <text evidence="2">The sequence shown here is derived from an EMBL/GenBank/DDBJ whole genome shotgun (WGS) entry which is preliminary data.</text>
</comment>
<dbReference type="RefSeq" id="WP_253874095.1">
    <property type="nucleotide sequence ID" value="NZ_BAABHM010000017.1"/>
</dbReference>
<evidence type="ECO:0000313" key="2">
    <source>
        <dbReference type="EMBL" id="GAA4712923.1"/>
    </source>
</evidence>
<reference evidence="3" key="1">
    <citation type="journal article" date="2019" name="Int. J. Syst. Evol. Microbiol.">
        <title>The Global Catalogue of Microorganisms (GCM) 10K type strain sequencing project: providing services to taxonomists for standard genome sequencing and annotation.</title>
        <authorList>
            <consortium name="The Broad Institute Genomics Platform"/>
            <consortium name="The Broad Institute Genome Sequencing Center for Infectious Disease"/>
            <person name="Wu L."/>
            <person name="Ma J."/>
        </authorList>
    </citation>
    <scope>NUCLEOTIDE SEQUENCE [LARGE SCALE GENOMIC DNA]</scope>
    <source>
        <strain evidence="3">JCM 17975</strain>
    </source>
</reference>
<evidence type="ECO:0000313" key="3">
    <source>
        <dbReference type="Proteomes" id="UP001500843"/>
    </source>
</evidence>
<keyword evidence="3" id="KW-1185">Reference proteome</keyword>
<protein>
    <submittedName>
        <fullName evidence="2">DUF2188 domain-containing protein</fullName>
    </submittedName>
</protein>
<accession>A0ABP8XTP5</accession>
<dbReference type="Proteomes" id="UP001500843">
    <property type="component" value="Unassembled WGS sequence"/>
</dbReference>
<evidence type="ECO:0000256" key="1">
    <source>
        <dbReference type="SAM" id="MobiDB-lite"/>
    </source>
</evidence>
<dbReference type="EMBL" id="BAABHM010000017">
    <property type="protein sequence ID" value="GAA4712923.1"/>
    <property type="molecule type" value="Genomic_DNA"/>
</dbReference>
<dbReference type="Pfam" id="PF09954">
    <property type="entry name" value="DUF2188"/>
    <property type="match status" value="1"/>
</dbReference>
<sequence>MGNDNARDVVPGKDGGWDVVAPGAKRASAHADTQAQAVDRAREIVGNAGGGEVRIHGRDGRIRDSDTVAPGNDPNPPRDKK</sequence>
<name>A0ABP8XTP5_9MICO</name>
<proteinExistence type="predicted"/>
<feature type="compositionally biased region" description="Basic and acidic residues" evidence="1">
    <location>
        <begin position="53"/>
        <end position="66"/>
    </location>
</feature>
<organism evidence="2 3">
    <name type="scientific">Promicromonospora umidemergens</name>
    <dbReference type="NCBI Taxonomy" id="629679"/>
    <lineage>
        <taxon>Bacteria</taxon>
        <taxon>Bacillati</taxon>
        <taxon>Actinomycetota</taxon>
        <taxon>Actinomycetes</taxon>
        <taxon>Micrococcales</taxon>
        <taxon>Promicromonosporaceae</taxon>
        <taxon>Promicromonospora</taxon>
    </lineage>
</organism>
<feature type="region of interest" description="Disordered" evidence="1">
    <location>
        <begin position="48"/>
        <end position="81"/>
    </location>
</feature>